<evidence type="ECO:0000313" key="3">
    <source>
        <dbReference type="Proteomes" id="UP000282084"/>
    </source>
</evidence>
<dbReference type="Proteomes" id="UP000282084">
    <property type="component" value="Unassembled WGS sequence"/>
</dbReference>
<keyword evidence="3" id="KW-1185">Reference proteome</keyword>
<comment type="caution">
    <text evidence="2">The sequence shown here is derived from an EMBL/GenBank/DDBJ whole genome shotgun (WGS) entry which is preliminary data.</text>
</comment>
<accession>A0A495W2S8</accession>
<sequence length="96" mass="10744">MRTATAPPTLDDMGDEPKTESIQIPDVPAEVVTALQARADAYDMPLTAYLHELLDKTTRKPMMAEWVESATDRDWGVDRETIVQALRDEREAADAQ</sequence>
<evidence type="ECO:0000313" key="2">
    <source>
        <dbReference type="EMBL" id="RKT56011.1"/>
    </source>
</evidence>
<name>A0A495W2S8_9PSEU</name>
<protein>
    <submittedName>
        <fullName evidence="2">Uncharacterized protein</fullName>
    </submittedName>
</protein>
<dbReference type="EMBL" id="RBXO01000001">
    <property type="protein sequence ID" value="RKT56011.1"/>
    <property type="molecule type" value="Genomic_DNA"/>
</dbReference>
<feature type="region of interest" description="Disordered" evidence="1">
    <location>
        <begin position="1"/>
        <end position="20"/>
    </location>
</feature>
<dbReference type="AlphaFoldDB" id="A0A495W2S8"/>
<reference evidence="2 3" key="1">
    <citation type="submission" date="2018-10" db="EMBL/GenBank/DDBJ databases">
        <title>Sequencing the genomes of 1000 actinobacteria strains.</title>
        <authorList>
            <person name="Klenk H.-P."/>
        </authorList>
    </citation>
    <scope>NUCLEOTIDE SEQUENCE [LARGE SCALE GENOMIC DNA]</scope>
    <source>
        <strain evidence="2 3">DSM 43800</strain>
    </source>
</reference>
<proteinExistence type="predicted"/>
<evidence type="ECO:0000256" key="1">
    <source>
        <dbReference type="SAM" id="MobiDB-lite"/>
    </source>
</evidence>
<organism evidence="2 3">
    <name type="scientific">Saccharothrix australiensis</name>
    <dbReference type="NCBI Taxonomy" id="2072"/>
    <lineage>
        <taxon>Bacteria</taxon>
        <taxon>Bacillati</taxon>
        <taxon>Actinomycetota</taxon>
        <taxon>Actinomycetes</taxon>
        <taxon>Pseudonocardiales</taxon>
        <taxon>Pseudonocardiaceae</taxon>
        <taxon>Saccharothrix</taxon>
    </lineage>
</organism>
<gene>
    <name evidence="2" type="ORF">C8E97_4699</name>
</gene>